<name>A0A1R1XEL9_9FUNG</name>
<protein>
    <submittedName>
        <fullName evidence="1">Uncharacterized protein</fullName>
    </submittedName>
</protein>
<evidence type="ECO:0000313" key="2">
    <source>
        <dbReference type="Proteomes" id="UP000187283"/>
    </source>
</evidence>
<reference evidence="1 2" key="1">
    <citation type="submission" date="2017-01" db="EMBL/GenBank/DDBJ databases">
        <authorList>
            <person name="Mah S.A."/>
            <person name="Swanson W.J."/>
            <person name="Moy G.W."/>
            <person name="Vacquier V.D."/>
        </authorList>
    </citation>
    <scope>NUCLEOTIDE SEQUENCE [LARGE SCALE GENOMIC DNA]</scope>
    <source>
        <strain evidence="1 2">GSMNP</strain>
    </source>
</reference>
<sequence length="115" mass="12382">MDTVCLVVVRMNNFHFVRIDSALTVLELKQSLLADLGADGNDALPVGTDMGQVQAAQVSLFVGKSSPRYASIKESAANEMADTDNGDFVEVVDTVPLSTFSDNDELYMTLSFDGN</sequence>
<accession>A0A1R1XEL9</accession>
<gene>
    <name evidence="1" type="ORF">AYI70_g8728</name>
</gene>
<proteinExistence type="predicted"/>
<dbReference type="AlphaFoldDB" id="A0A1R1XEL9"/>
<dbReference type="EMBL" id="LSSN01003647">
    <property type="protein sequence ID" value="OMJ13079.1"/>
    <property type="molecule type" value="Genomic_DNA"/>
</dbReference>
<comment type="caution">
    <text evidence="1">The sequence shown here is derived from an EMBL/GenBank/DDBJ whole genome shotgun (WGS) entry which is preliminary data.</text>
</comment>
<keyword evidence="2" id="KW-1185">Reference proteome</keyword>
<dbReference type="Proteomes" id="UP000187283">
    <property type="component" value="Unassembled WGS sequence"/>
</dbReference>
<organism evidence="1 2">
    <name type="scientific">Smittium culicis</name>
    <dbReference type="NCBI Taxonomy" id="133412"/>
    <lineage>
        <taxon>Eukaryota</taxon>
        <taxon>Fungi</taxon>
        <taxon>Fungi incertae sedis</taxon>
        <taxon>Zoopagomycota</taxon>
        <taxon>Kickxellomycotina</taxon>
        <taxon>Harpellomycetes</taxon>
        <taxon>Harpellales</taxon>
        <taxon>Legeriomycetaceae</taxon>
        <taxon>Smittium</taxon>
    </lineage>
</organism>
<evidence type="ECO:0000313" key="1">
    <source>
        <dbReference type="EMBL" id="OMJ13079.1"/>
    </source>
</evidence>